<feature type="region of interest" description="Disordered" evidence="1">
    <location>
        <begin position="279"/>
        <end position="300"/>
    </location>
</feature>
<dbReference type="Gene3D" id="3.40.50.300">
    <property type="entry name" value="P-loop containing nucleotide triphosphate hydrolases"/>
    <property type="match status" value="1"/>
</dbReference>
<feature type="compositionally biased region" description="Polar residues" evidence="1">
    <location>
        <begin position="279"/>
        <end position="290"/>
    </location>
</feature>
<dbReference type="InterPro" id="IPR027417">
    <property type="entry name" value="P-loop_NTPase"/>
</dbReference>
<gene>
    <name evidence="2" type="ORF">HRG_08913</name>
</gene>
<name>A0A9P8MVE5_9HYPO</name>
<keyword evidence="2" id="KW-0378">Hydrolase</keyword>
<dbReference type="EMBL" id="JAIZPD010000011">
    <property type="protein sequence ID" value="KAH0959892.1"/>
    <property type="molecule type" value="Genomic_DNA"/>
</dbReference>
<organism evidence="2 3">
    <name type="scientific">Hirsutella rhossiliensis</name>
    <dbReference type="NCBI Taxonomy" id="111463"/>
    <lineage>
        <taxon>Eukaryota</taxon>
        <taxon>Fungi</taxon>
        <taxon>Dikarya</taxon>
        <taxon>Ascomycota</taxon>
        <taxon>Pezizomycotina</taxon>
        <taxon>Sordariomycetes</taxon>
        <taxon>Hypocreomycetidae</taxon>
        <taxon>Hypocreales</taxon>
        <taxon>Ophiocordycipitaceae</taxon>
        <taxon>Hirsutella</taxon>
    </lineage>
</organism>
<proteinExistence type="predicted"/>
<keyword evidence="3" id="KW-1185">Reference proteome</keyword>
<dbReference type="AlphaFoldDB" id="A0A9P8MVE5"/>
<protein>
    <submittedName>
        <fullName evidence="2">P-loop containing nucleoside triphosphate hydrolase</fullName>
    </submittedName>
</protein>
<dbReference type="SUPFAM" id="SSF52540">
    <property type="entry name" value="P-loop containing nucleoside triphosphate hydrolases"/>
    <property type="match status" value="1"/>
</dbReference>
<comment type="caution">
    <text evidence="2">The sequence shown here is derived from an EMBL/GenBank/DDBJ whole genome shotgun (WGS) entry which is preliminary data.</text>
</comment>
<dbReference type="GeneID" id="68358042"/>
<sequence length="537" mass="57514">MAGQFSAQPALAANLPTLLSHMGLLDPDGNSQDEHQVSGAPIFTESVRKYAQGPGNRPFQQYGLLGGDSVKMASSSVFTGSLVAADNDPRIFYNVAAPASVFVCGSQGSGKSHTLSCILENCLIPSPASVLPRPLTGIVFHYDTFVSDTGGAPCEAAYLASSKGVQVRVLCPPTNIVKIKKIYSALPRVTVEELRLDESDLNTKRMLDLMAVSSVQGGGMPLYLHVVTRILRDLRILQQKAGGNFNYTAFRRELELQDLAPGQMGPLQQRLDTLESFMPQQQVQTPSKKQNGAAPAPAKRAGNVWTPKAGQLTIIDLSCPCITQEAACALFNICLSLFLEQNSQIGRIIALDEAHKYMTDSDECATLTETLLATIRLQRHLGTRVVISTQEPTVSPKLLDLCSITIVHRFTSPDWFRSLKQHLAGANNLAQGMDGTSVISTGEGLLFSPSALIGLARGWSSSALNAPFGNESPDALIDLLGEGSGLKHDGPRSTAAARDLKNGSMTDMKPVPLGPKPLKIRVRKRITADGGRTIMAA</sequence>
<evidence type="ECO:0000313" key="2">
    <source>
        <dbReference type="EMBL" id="KAH0959892.1"/>
    </source>
</evidence>
<reference evidence="2" key="1">
    <citation type="submission" date="2021-09" db="EMBL/GenBank/DDBJ databases">
        <title>A high-quality genome of the endoparasitic fungus Hirsutella rhossiliensis with a comparison of Hirsutella genomes reveals transposable elements contributing to genome size variation.</title>
        <authorList>
            <person name="Lin R."/>
            <person name="Jiao Y."/>
            <person name="Sun X."/>
            <person name="Ling J."/>
            <person name="Xie B."/>
            <person name="Cheng X."/>
        </authorList>
    </citation>
    <scope>NUCLEOTIDE SEQUENCE</scope>
    <source>
        <strain evidence="2">HR02</strain>
    </source>
</reference>
<dbReference type="RefSeq" id="XP_044717405.1">
    <property type="nucleotide sequence ID" value="XM_044867384.1"/>
</dbReference>
<dbReference type="OrthoDB" id="2316594at2759"/>
<evidence type="ECO:0000313" key="3">
    <source>
        <dbReference type="Proteomes" id="UP000824596"/>
    </source>
</evidence>
<dbReference type="GO" id="GO:0016787">
    <property type="term" value="F:hydrolase activity"/>
    <property type="evidence" value="ECO:0007669"/>
    <property type="project" value="UniProtKB-KW"/>
</dbReference>
<evidence type="ECO:0000256" key="1">
    <source>
        <dbReference type="SAM" id="MobiDB-lite"/>
    </source>
</evidence>
<dbReference type="Proteomes" id="UP000824596">
    <property type="component" value="Unassembled WGS sequence"/>
</dbReference>
<accession>A0A9P8MVE5</accession>